<dbReference type="EC" id="6.3.5.1" evidence="3 10"/>
<dbReference type="InterPro" id="IPR036526">
    <property type="entry name" value="C-N_Hydrolase_sf"/>
</dbReference>
<dbReference type="HAMAP" id="MF_02090">
    <property type="entry name" value="NadE_glutamine_dep"/>
    <property type="match status" value="1"/>
</dbReference>
<dbReference type="Gene3D" id="3.60.110.10">
    <property type="entry name" value="Carbon-nitrogen hydrolase"/>
    <property type="match status" value="1"/>
</dbReference>
<dbReference type="InterPro" id="IPR022310">
    <property type="entry name" value="NAD/GMP_synthase"/>
</dbReference>
<dbReference type="InterPro" id="IPR014729">
    <property type="entry name" value="Rossmann-like_a/b/a_fold"/>
</dbReference>
<evidence type="ECO:0000256" key="5">
    <source>
        <dbReference type="ARBA" id="ARBA00022598"/>
    </source>
</evidence>
<dbReference type="Pfam" id="PF00795">
    <property type="entry name" value="CN_hydrolase"/>
    <property type="match status" value="1"/>
</dbReference>
<keyword evidence="6 10" id="KW-0547">Nucleotide-binding</keyword>
<dbReference type="NCBIfam" id="TIGR00552">
    <property type="entry name" value="nadE"/>
    <property type="match status" value="1"/>
</dbReference>
<sequence>MSSLKFGIAICTLNQLCLDFKHNLNNIIKSIEESIEAGASIRIGPELEVTGYGCEDAFFEFDTVYHSWQVLAEILKRNYRDILICIGMPILKDSSLYNCVVIILNSKLVYIRPKNRLAMQGNYRESRYFTPWNDGTQGSMCWFEVPPFITEINLQTRVPFGDGTILKLNHRIEKEDFISSINGFKIGFEICEELWQSDTQNSRLFGTRGCHLVINPSSSYWELRKLDLALNHVKSATSKTGGSYAYVNNIGCDGGGRLCFYGRSFVMENGELLQMASKSSDDIFDLVNVSVAFIDPINTEQFRLQNGISIKSCTIGENVISFDSEKSPYDACESFANISNINVISVENVEKIFSRDKISTQPINYQNFLSLTSEEEIKRYCSLWLWDYLRRCIDGGIKGFIVPLSGGLDSSSVVCIVYCLCELLYRQVFVVRNLNVIKSLQSIISINDAVDLTPENFCNRLLRCCYLKTKYSGQESLDRAQSLANLVGADFQVIDFTEIYQMILDKTPFKINCDSEIVTVQQQNLQARLRMILTYHMSECNRLVLATGNVDEALVGYLTKYDCSSADLNPIGSISKKDLSRFVHYCKQTIPNSGEVLNRIINATPSAELTGQDQTDEDDLGLTYNELSLFGKMRRGIYGTFGPFGMFCKIWNERHSSFVQEVFPDGLDKELLAVKIKRFFTLYARNRHKQTILTPALHTETYSPDDNRFDHRQFLFNTNWCWQFEEIDKKVQQNG</sequence>
<dbReference type="GO" id="GO:0003952">
    <property type="term" value="F:NAD+ synthase (glutamine-hydrolyzing) activity"/>
    <property type="evidence" value="ECO:0007669"/>
    <property type="project" value="UniProtKB-UniRule"/>
</dbReference>
<comment type="similarity">
    <text evidence="2 10">In the C-terminal section; belongs to the NAD synthetase family.</text>
</comment>
<evidence type="ECO:0000256" key="2">
    <source>
        <dbReference type="ARBA" id="ARBA00007145"/>
    </source>
</evidence>
<dbReference type="OrthoDB" id="2020662at2759"/>
<dbReference type="Pfam" id="PF02540">
    <property type="entry name" value="NAD_synthase"/>
    <property type="match status" value="1"/>
</dbReference>
<dbReference type="EMBL" id="WVUK01000052">
    <property type="protein sequence ID" value="KAF7494796.1"/>
    <property type="molecule type" value="Genomic_DNA"/>
</dbReference>
<evidence type="ECO:0000256" key="4">
    <source>
        <dbReference type="ARBA" id="ARBA00017309"/>
    </source>
</evidence>
<dbReference type="CDD" id="cd00553">
    <property type="entry name" value="NAD_synthase"/>
    <property type="match status" value="1"/>
</dbReference>
<dbReference type="Gene3D" id="3.40.50.620">
    <property type="entry name" value="HUPs"/>
    <property type="match status" value="1"/>
</dbReference>
<organism evidence="12">
    <name type="scientific">Sarcoptes scabiei</name>
    <name type="common">Itch mite</name>
    <name type="synonym">Acarus scabiei</name>
    <dbReference type="NCBI Taxonomy" id="52283"/>
    <lineage>
        <taxon>Eukaryota</taxon>
        <taxon>Metazoa</taxon>
        <taxon>Ecdysozoa</taxon>
        <taxon>Arthropoda</taxon>
        <taxon>Chelicerata</taxon>
        <taxon>Arachnida</taxon>
        <taxon>Acari</taxon>
        <taxon>Acariformes</taxon>
        <taxon>Sarcoptiformes</taxon>
        <taxon>Astigmata</taxon>
        <taxon>Psoroptidia</taxon>
        <taxon>Sarcoptoidea</taxon>
        <taxon>Sarcoptidae</taxon>
        <taxon>Sarcoptinae</taxon>
        <taxon>Sarcoptes</taxon>
    </lineage>
</organism>
<dbReference type="Proteomes" id="UP000070412">
    <property type="component" value="Unassembled WGS sequence"/>
</dbReference>
<dbReference type="PIRSF" id="PIRSF006630">
    <property type="entry name" value="NADS_GAT"/>
    <property type="match status" value="1"/>
</dbReference>
<evidence type="ECO:0000256" key="3">
    <source>
        <dbReference type="ARBA" id="ARBA00012743"/>
    </source>
</evidence>
<dbReference type="AlphaFoldDB" id="A0A834RFJ8"/>
<evidence type="ECO:0000313" key="13">
    <source>
        <dbReference type="EnsemblMetazoa" id="KAF7494796.1"/>
    </source>
</evidence>
<reference evidence="12" key="2">
    <citation type="submission" date="2020-01" db="EMBL/GenBank/DDBJ databases">
        <authorList>
            <person name="Korhonen P.K.K."/>
            <person name="Guangxu M.G."/>
            <person name="Wang T.W."/>
            <person name="Stroehlein A.J.S."/>
            <person name="Young N.D."/>
            <person name="Ang C.-S.A."/>
            <person name="Fernando D.W.F."/>
            <person name="Lu H.L."/>
            <person name="Taylor S.T."/>
            <person name="Ehtesham M.E.M."/>
            <person name="Najaraj S.H.N."/>
            <person name="Harsha G.H.G."/>
            <person name="Madugundu A.M."/>
            <person name="Renuse S.R."/>
            <person name="Holt D.H."/>
            <person name="Pandey A.P."/>
            <person name="Papenfuss A.P."/>
            <person name="Gasser R.B.G."/>
            <person name="Fischer K.F."/>
        </authorList>
    </citation>
    <scope>NUCLEOTIDE SEQUENCE</scope>
    <source>
        <strain evidence="12">SSS_KF_BRIS2020</strain>
    </source>
</reference>
<evidence type="ECO:0000256" key="10">
    <source>
        <dbReference type="PIRNR" id="PIRNR006630"/>
    </source>
</evidence>
<dbReference type="GO" id="GO:0009435">
    <property type="term" value="P:NAD+ biosynthetic process"/>
    <property type="evidence" value="ECO:0007669"/>
    <property type="project" value="UniProtKB-UniRule"/>
</dbReference>
<name>A0A834RFJ8_SARSC</name>
<keyword evidence="5 10" id="KW-0436">Ligase</keyword>
<comment type="catalytic activity">
    <reaction evidence="10">
        <text>deamido-NAD(+) + L-glutamine + ATP + H2O = L-glutamate + AMP + diphosphate + NAD(+) + H(+)</text>
        <dbReference type="Rhea" id="RHEA:24384"/>
        <dbReference type="ChEBI" id="CHEBI:15377"/>
        <dbReference type="ChEBI" id="CHEBI:15378"/>
        <dbReference type="ChEBI" id="CHEBI:29985"/>
        <dbReference type="ChEBI" id="CHEBI:30616"/>
        <dbReference type="ChEBI" id="CHEBI:33019"/>
        <dbReference type="ChEBI" id="CHEBI:57540"/>
        <dbReference type="ChEBI" id="CHEBI:58359"/>
        <dbReference type="ChEBI" id="CHEBI:58437"/>
        <dbReference type="ChEBI" id="CHEBI:456215"/>
        <dbReference type="EC" id="6.3.5.1"/>
    </reaction>
</comment>
<reference evidence="13" key="3">
    <citation type="submission" date="2022-06" db="UniProtKB">
        <authorList>
            <consortium name="EnsemblMetazoa"/>
        </authorList>
    </citation>
    <scope>IDENTIFICATION</scope>
</reference>
<evidence type="ECO:0000256" key="9">
    <source>
        <dbReference type="ARBA" id="ARBA00030681"/>
    </source>
</evidence>
<evidence type="ECO:0000256" key="1">
    <source>
        <dbReference type="ARBA" id="ARBA00005188"/>
    </source>
</evidence>
<dbReference type="GO" id="GO:0005737">
    <property type="term" value="C:cytoplasm"/>
    <property type="evidence" value="ECO:0007669"/>
    <property type="project" value="InterPro"/>
</dbReference>
<feature type="domain" description="CN hydrolase" evidence="11">
    <location>
        <begin position="6"/>
        <end position="291"/>
    </location>
</feature>
<dbReference type="PANTHER" id="PTHR23090">
    <property type="entry name" value="NH 3 /GLUTAMINE-DEPENDENT NAD + SYNTHETASE"/>
    <property type="match status" value="1"/>
</dbReference>
<evidence type="ECO:0000259" key="11">
    <source>
        <dbReference type="PROSITE" id="PS50263"/>
    </source>
</evidence>
<dbReference type="SUPFAM" id="SSF52402">
    <property type="entry name" value="Adenine nucleotide alpha hydrolases-like"/>
    <property type="match status" value="1"/>
</dbReference>
<dbReference type="OMA" id="TSQEVCN"/>
<dbReference type="GO" id="GO:0005524">
    <property type="term" value="F:ATP binding"/>
    <property type="evidence" value="ECO:0007669"/>
    <property type="project" value="UniProtKB-UniRule"/>
</dbReference>
<dbReference type="GO" id="GO:0004359">
    <property type="term" value="F:glutaminase activity"/>
    <property type="evidence" value="ECO:0007669"/>
    <property type="project" value="InterPro"/>
</dbReference>
<keyword evidence="8 10" id="KW-0520">NAD</keyword>
<accession>A0A834RFJ8</accession>
<evidence type="ECO:0000313" key="14">
    <source>
        <dbReference type="Proteomes" id="UP000070412"/>
    </source>
</evidence>
<dbReference type="InterPro" id="IPR003694">
    <property type="entry name" value="NAD_synthase"/>
</dbReference>
<dbReference type="CDD" id="cd07570">
    <property type="entry name" value="GAT_Gln-NAD-synth"/>
    <property type="match status" value="1"/>
</dbReference>
<proteinExistence type="inferred from homology"/>
<dbReference type="EnsemblMetazoa" id="SSS_1567s_mrna">
    <property type="protein sequence ID" value="KAF7494796.1"/>
    <property type="gene ID" value="SSS_1567"/>
</dbReference>
<dbReference type="InterPro" id="IPR003010">
    <property type="entry name" value="C-N_Hydrolase"/>
</dbReference>
<keyword evidence="7 10" id="KW-0067">ATP-binding</keyword>
<reference evidence="14" key="1">
    <citation type="journal article" date="2020" name="PLoS Negl. Trop. Dis.">
        <title>High-quality nuclear genome for Sarcoptes scabiei-A critical resource for a neglected parasite.</title>
        <authorList>
            <person name="Korhonen P.K."/>
            <person name="Gasser R.B."/>
            <person name="Ma G."/>
            <person name="Wang T."/>
            <person name="Stroehlein A.J."/>
            <person name="Young N.D."/>
            <person name="Ang C.S."/>
            <person name="Fernando D.D."/>
            <person name="Lu H.C."/>
            <person name="Taylor S."/>
            <person name="Reynolds S.L."/>
            <person name="Mofiz E."/>
            <person name="Najaraj S.H."/>
            <person name="Gowda H."/>
            <person name="Madugundu A."/>
            <person name="Renuse S."/>
            <person name="Holt D."/>
            <person name="Pandey A."/>
            <person name="Papenfuss A.T."/>
            <person name="Fischer K."/>
        </authorList>
    </citation>
    <scope>NUCLEOTIDE SEQUENCE [LARGE SCALE GENOMIC DNA]</scope>
</reference>
<gene>
    <name evidence="12" type="ORF">SSS_1567</name>
</gene>
<dbReference type="FunFam" id="3.40.50.620:FF:000036">
    <property type="entry name" value="Glutamine-dependent NAD(+) synthetase"/>
    <property type="match status" value="1"/>
</dbReference>
<protein>
    <recommendedName>
        <fullName evidence="4 10">Glutamine-dependent NAD(+) synthetase</fullName>
        <ecNumber evidence="3 10">6.3.5.1</ecNumber>
    </recommendedName>
    <alternativeName>
        <fullName evidence="9 10">NAD(+) synthase [glutamine-hydrolyzing]</fullName>
    </alternativeName>
</protein>
<dbReference type="SUPFAM" id="SSF56317">
    <property type="entry name" value="Carbon-nitrogen hydrolase"/>
    <property type="match status" value="1"/>
</dbReference>
<evidence type="ECO:0000256" key="7">
    <source>
        <dbReference type="ARBA" id="ARBA00022840"/>
    </source>
</evidence>
<dbReference type="PANTHER" id="PTHR23090:SF9">
    <property type="entry name" value="GLUTAMINE-DEPENDENT NAD(+) SYNTHETASE"/>
    <property type="match status" value="1"/>
</dbReference>
<evidence type="ECO:0000313" key="12">
    <source>
        <dbReference type="EMBL" id="KAF7494796.1"/>
    </source>
</evidence>
<dbReference type="InterPro" id="IPR014445">
    <property type="entry name" value="Gln-dep_NAD_synthase"/>
</dbReference>
<comment type="pathway">
    <text evidence="1 10">Cofactor biosynthesis; NAD(+) biosynthesis; NAD(+) from deamido-NAD(+) (L-Gln route): step 1/1.</text>
</comment>
<evidence type="ECO:0000256" key="8">
    <source>
        <dbReference type="ARBA" id="ARBA00023027"/>
    </source>
</evidence>
<evidence type="ECO:0000256" key="6">
    <source>
        <dbReference type="ARBA" id="ARBA00022741"/>
    </source>
</evidence>
<dbReference type="PROSITE" id="PS50263">
    <property type="entry name" value="CN_HYDROLASE"/>
    <property type="match status" value="1"/>
</dbReference>
<keyword evidence="14" id="KW-1185">Reference proteome</keyword>
<dbReference type="UniPathway" id="UPA00253">
    <property type="reaction ID" value="UER00334"/>
</dbReference>